<dbReference type="SUPFAM" id="SSF52799">
    <property type="entry name" value="(Phosphotyrosine protein) phosphatases II"/>
    <property type="match status" value="2"/>
</dbReference>
<comment type="similarity">
    <text evidence="1">Belongs to the protein-tyrosine phosphatase family.</text>
</comment>
<keyword evidence="12" id="KW-1185">Reference proteome</keyword>
<feature type="region of interest" description="Disordered" evidence="6">
    <location>
        <begin position="118"/>
        <end position="157"/>
    </location>
</feature>
<evidence type="ECO:0000256" key="5">
    <source>
        <dbReference type="ARBA" id="ARBA00051722"/>
    </source>
</evidence>
<dbReference type="FunFam" id="3.90.190.10:FF:000102">
    <property type="entry name" value="Receptor-type tyrosine-protein phosphatase"/>
    <property type="match status" value="1"/>
</dbReference>
<dbReference type="GO" id="GO:0004725">
    <property type="term" value="F:protein tyrosine phosphatase activity"/>
    <property type="evidence" value="ECO:0007669"/>
    <property type="project" value="UniProtKB-EC"/>
</dbReference>
<dbReference type="EC" id="3.1.3.48" evidence="2"/>
<dbReference type="PANTHER" id="PTHR19134">
    <property type="entry name" value="RECEPTOR-TYPE TYROSINE-PROTEIN PHOSPHATASE"/>
    <property type="match status" value="1"/>
</dbReference>
<feature type="compositionally biased region" description="Polar residues" evidence="6">
    <location>
        <begin position="146"/>
        <end position="156"/>
    </location>
</feature>
<dbReference type="InterPro" id="IPR000242">
    <property type="entry name" value="PTP_cat"/>
</dbReference>
<dbReference type="PRINTS" id="PR00700">
    <property type="entry name" value="PRTYPHPHTASE"/>
</dbReference>
<evidence type="ECO:0000256" key="8">
    <source>
        <dbReference type="SAM" id="SignalP"/>
    </source>
</evidence>
<evidence type="ECO:0000259" key="10">
    <source>
        <dbReference type="PROSITE" id="PS50056"/>
    </source>
</evidence>
<protein>
    <recommendedName>
        <fullName evidence="2">protein-tyrosine-phosphatase</fullName>
        <ecNumber evidence="2">3.1.3.48</ecNumber>
    </recommendedName>
</protein>
<feature type="signal peptide" evidence="8">
    <location>
        <begin position="1"/>
        <end position="26"/>
    </location>
</feature>
<dbReference type="PROSITE" id="PS50055">
    <property type="entry name" value="TYR_PHOSPHATASE_PTP"/>
    <property type="match status" value="2"/>
</dbReference>
<sequence>MDDKNRPRTLLCWIILVWGSFLYSAAEDQPFNCTGRCGNTTRHGSDGRIGQQESSIVAGVVVGVLVVLVFLAILIVFFVQKYELLPHIMAACTRLRSWIQKTWITRIRSYFGNGTVNDDPTHSGTLATDPEQPKPPKPCLKVKPTIMNSSDDTPGTATADDSLHVYFNAALDAVSLSTTAAQSQPQGEPSQPSKRRKSKRDSQTAGKTSKNHGAGRKGSKRGNSEENSPLDENSHVYDDSTNRADFEAVQNILMDRLASEQLEGEFSKIKGGVEDTEHEAGMLPKNFRKNRFESIIPYDQSRVVLSDRYKKERSTDYINASYISGYNSPKQFIAAQGPKVNTVGDLWRMIWQEKTTHIVMLTNIKEKGRDKCEQYWPEDEGSTETYGPVTVATDHVERRNDFYIRTFTVTRDESDETRTVTQYHYISWTDHGVPKVTSLVSFWRHIRNMTKSSSGESASAPPIVVHCSAGVGRTGTYIGLDIGMDLAVKEGKIDVLGLINRLRNERCHMVQALDQYVFLHQALLEAYTAHGTNISLDHFEAIFPPHEQITSEASQLRVDKEFLTLLERKSTDPEPRHDSAMLEENLDKNRDPHTLPSEDHLVYLTEHTRGRNQYINAVFMPTLRDSRGRIVTQLPLPSTQVDFWRLVFGNDVTTIVSLSTPNEKQEVTYWPTKEGNTLTTDPYEISLHSKTRHKGSKITSYNLDLKKKNVRLPRLVQLLHYKGWTGEVGGNTSDILHLIDTLLTSQMNTDDHRLVVQCSDGVGKSGLFCALYDIISRMTYDHEVDVFMTVRQVQQVASTAVTSVVQYRYCYEVAQSQTRKMSVYANS</sequence>
<dbReference type="FunFam" id="3.90.190.10:FF:000062">
    <property type="entry name" value="Receptor-type tyrosine-protein phosphatase kappa"/>
    <property type="match status" value="1"/>
</dbReference>
<proteinExistence type="inferred from homology"/>
<evidence type="ECO:0000313" key="11">
    <source>
        <dbReference type="EMBL" id="KAK7102381.1"/>
    </source>
</evidence>
<dbReference type="InterPro" id="IPR016130">
    <property type="entry name" value="Tyr_Pase_AS"/>
</dbReference>
<evidence type="ECO:0000256" key="6">
    <source>
        <dbReference type="SAM" id="MobiDB-lite"/>
    </source>
</evidence>
<dbReference type="InterPro" id="IPR050348">
    <property type="entry name" value="Protein-Tyr_Phosphatase"/>
</dbReference>
<dbReference type="EMBL" id="JBAMIC010000010">
    <property type="protein sequence ID" value="KAK7102381.1"/>
    <property type="molecule type" value="Genomic_DNA"/>
</dbReference>
<keyword evidence="7" id="KW-1133">Transmembrane helix</keyword>
<dbReference type="Proteomes" id="UP001374579">
    <property type="component" value="Unassembled WGS sequence"/>
</dbReference>
<evidence type="ECO:0000256" key="7">
    <source>
        <dbReference type="SAM" id="Phobius"/>
    </source>
</evidence>
<comment type="caution">
    <text evidence="11">The sequence shown here is derived from an EMBL/GenBank/DDBJ whole genome shotgun (WGS) entry which is preliminary data.</text>
</comment>
<feature type="domain" description="Tyrosine-protein phosphatase" evidence="9">
    <location>
        <begin position="262"/>
        <end position="526"/>
    </location>
</feature>
<dbReference type="Pfam" id="PF00102">
    <property type="entry name" value="Y_phosphatase"/>
    <property type="match status" value="2"/>
</dbReference>
<keyword evidence="3" id="KW-0378">Hydrolase</keyword>
<feature type="domain" description="Tyrosine specific protein phosphatases" evidence="10">
    <location>
        <begin position="733"/>
        <end position="808"/>
    </location>
</feature>
<feature type="domain" description="Tyrosine-protein phosphatase" evidence="9">
    <location>
        <begin position="558"/>
        <end position="817"/>
    </location>
</feature>
<dbReference type="AlphaFoldDB" id="A0AAN9BC51"/>
<reference evidence="11 12" key="1">
    <citation type="submission" date="2024-02" db="EMBL/GenBank/DDBJ databases">
        <title>Chromosome-scale genome assembly of the rough periwinkle Littorina saxatilis.</title>
        <authorList>
            <person name="De Jode A."/>
            <person name="Faria R."/>
            <person name="Formenti G."/>
            <person name="Sims Y."/>
            <person name="Smith T.P."/>
            <person name="Tracey A."/>
            <person name="Wood J.M.D."/>
            <person name="Zagrodzka Z.B."/>
            <person name="Johannesson K."/>
            <person name="Butlin R.K."/>
            <person name="Leder E.H."/>
        </authorList>
    </citation>
    <scope>NUCLEOTIDE SEQUENCE [LARGE SCALE GENOMIC DNA]</scope>
    <source>
        <strain evidence="11">Snail1</strain>
        <tissue evidence="11">Muscle</tissue>
    </source>
</reference>
<evidence type="ECO:0000256" key="2">
    <source>
        <dbReference type="ARBA" id="ARBA00013064"/>
    </source>
</evidence>
<feature type="compositionally biased region" description="Low complexity" evidence="6">
    <location>
        <begin position="182"/>
        <end position="192"/>
    </location>
</feature>
<dbReference type="PROSITE" id="PS50056">
    <property type="entry name" value="TYR_PHOSPHATASE_2"/>
    <property type="match status" value="2"/>
</dbReference>
<keyword evidence="8" id="KW-0732">Signal</keyword>
<dbReference type="SMART" id="SM00194">
    <property type="entry name" value="PTPc"/>
    <property type="match status" value="2"/>
</dbReference>
<feature type="compositionally biased region" description="Basic residues" evidence="6">
    <location>
        <begin position="209"/>
        <end position="220"/>
    </location>
</feature>
<comment type="catalytic activity">
    <reaction evidence="5">
        <text>O-phospho-L-tyrosyl-[protein] + H2O = L-tyrosyl-[protein] + phosphate</text>
        <dbReference type="Rhea" id="RHEA:10684"/>
        <dbReference type="Rhea" id="RHEA-COMP:10136"/>
        <dbReference type="Rhea" id="RHEA-COMP:20101"/>
        <dbReference type="ChEBI" id="CHEBI:15377"/>
        <dbReference type="ChEBI" id="CHEBI:43474"/>
        <dbReference type="ChEBI" id="CHEBI:46858"/>
        <dbReference type="ChEBI" id="CHEBI:61978"/>
        <dbReference type="EC" id="3.1.3.48"/>
    </reaction>
</comment>
<gene>
    <name evidence="11" type="ORF">V1264_020609</name>
</gene>
<feature type="chain" id="PRO_5043012543" description="protein-tyrosine-phosphatase" evidence="8">
    <location>
        <begin position="27"/>
        <end position="827"/>
    </location>
</feature>
<dbReference type="Gene3D" id="3.90.190.10">
    <property type="entry name" value="Protein tyrosine phosphatase superfamily"/>
    <property type="match status" value="2"/>
</dbReference>
<evidence type="ECO:0000256" key="1">
    <source>
        <dbReference type="ARBA" id="ARBA00009580"/>
    </source>
</evidence>
<accession>A0AAN9BC51</accession>
<dbReference type="InterPro" id="IPR003595">
    <property type="entry name" value="Tyr_Pase_cat"/>
</dbReference>
<organism evidence="11 12">
    <name type="scientific">Littorina saxatilis</name>
    <dbReference type="NCBI Taxonomy" id="31220"/>
    <lineage>
        <taxon>Eukaryota</taxon>
        <taxon>Metazoa</taxon>
        <taxon>Spiralia</taxon>
        <taxon>Lophotrochozoa</taxon>
        <taxon>Mollusca</taxon>
        <taxon>Gastropoda</taxon>
        <taxon>Caenogastropoda</taxon>
        <taxon>Littorinimorpha</taxon>
        <taxon>Littorinoidea</taxon>
        <taxon>Littorinidae</taxon>
        <taxon>Littorina</taxon>
    </lineage>
</organism>
<keyword evidence="4" id="KW-0904">Protein phosphatase</keyword>
<dbReference type="PANTHER" id="PTHR19134:SF562">
    <property type="entry name" value="PROTEIN-TYROSINE-PHOSPHATASE"/>
    <property type="match status" value="1"/>
</dbReference>
<dbReference type="PROSITE" id="PS00383">
    <property type="entry name" value="TYR_PHOSPHATASE_1"/>
    <property type="match status" value="1"/>
</dbReference>
<feature type="transmembrane region" description="Helical" evidence="7">
    <location>
        <begin position="56"/>
        <end position="79"/>
    </location>
</feature>
<dbReference type="CDD" id="cd00047">
    <property type="entry name" value="PTPc"/>
    <property type="match status" value="2"/>
</dbReference>
<feature type="domain" description="Tyrosine specific protein phosphatases" evidence="10">
    <location>
        <begin position="440"/>
        <end position="517"/>
    </location>
</feature>
<name>A0AAN9BC51_9CAEN</name>
<keyword evidence="7" id="KW-0472">Membrane</keyword>
<feature type="region of interest" description="Disordered" evidence="6">
    <location>
        <begin position="177"/>
        <end position="242"/>
    </location>
</feature>
<feature type="compositionally biased region" description="Basic and acidic residues" evidence="6">
    <location>
        <begin position="232"/>
        <end position="242"/>
    </location>
</feature>
<evidence type="ECO:0000259" key="9">
    <source>
        <dbReference type="PROSITE" id="PS50055"/>
    </source>
</evidence>
<dbReference type="InterPro" id="IPR029021">
    <property type="entry name" value="Prot-tyrosine_phosphatase-like"/>
</dbReference>
<keyword evidence="7" id="KW-0812">Transmembrane</keyword>
<dbReference type="SMART" id="SM00404">
    <property type="entry name" value="PTPc_motif"/>
    <property type="match status" value="2"/>
</dbReference>
<evidence type="ECO:0000313" key="12">
    <source>
        <dbReference type="Proteomes" id="UP001374579"/>
    </source>
</evidence>
<evidence type="ECO:0000256" key="3">
    <source>
        <dbReference type="ARBA" id="ARBA00022801"/>
    </source>
</evidence>
<evidence type="ECO:0000256" key="4">
    <source>
        <dbReference type="ARBA" id="ARBA00022912"/>
    </source>
</evidence>
<dbReference type="InterPro" id="IPR000387">
    <property type="entry name" value="Tyr_Pase_dom"/>
</dbReference>